<gene>
    <name evidence="1" type="ORF">TALK_21725</name>
</gene>
<dbReference type="STRING" id="1293890.TALK_21725"/>
<keyword evidence="2" id="KW-1185">Reference proteome</keyword>
<dbReference type="Proteomes" id="UP000193396">
    <property type="component" value="Unassembled WGS sequence"/>
</dbReference>
<sequence length="212" mass="24141">MLVTALWAGSGMPAFAHPHVWIDADAQMVFENDKITAITIHWLFDDLFSMTLIDEFDENHDLRFFDQENTAVHDNAFVALADVSWLTHLRTNEKLVSFKGAKDFKADITDDRRVSYDFTLMLNEPLDPTKDNIALSVYDAEFYIDVAFTEVDPILFRGNTKTKCHYEMSEDDKNRIYFDLVSPIRADLVCQHDLANAGSDHGLAGDDLLSVQ</sequence>
<evidence type="ECO:0000313" key="1">
    <source>
        <dbReference type="EMBL" id="OSQ42262.1"/>
    </source>
</evidence>
<comment type="caution">
    <text evidence="1">The sequence shown here is derived from an EMBL/GenBank/DDBJ whole genome shotgun (WGS) entry which is preliminary data.</text>
</comment>
<name>A0A1Y2L7D0_9PROT</name>
<dbReference type="EMBL" id="JFKB01000039">
    <property type="protein sequence ID" value="OSQ42262.1"/>
    <property type="molecule type" value="Genomic_DNA"/>
</dbReference>
<accession>A0A1Y2L7D0</accession>
<dbReference type="OrthoDB" id="1679673at2"/>
<protein>
    <submittedName>
        <fullName evidence="1">ABC transporter</fullName>
    </submittedName>
</protein>
<dbReference type="Pfam" id="PF06226">
    <property type="entry name" value="DUF1007"/>
    <property type="match status" value="1"/>
</dbReference>
<proteinExistence type="predicted"/>
<reference evidence="1 2" key="1">
    <citation type="submission" date="2014-03" db="EMBL/GenBank/DDBJ databases">
        <title>The draft genome sequence of Thalassospira alkalitolerans JCM 18968.</title>
        <authorList>
            <person name="Lai Q."/>
            <person name="Shao Z."/>
        </authorList>
    </citation>
    <scope>NUCLEOTIDE SEQUENCE [LARGE SCALE GENOMIC DNA]</scope>
    <source>
        <strain evidence="1 2">JCM 18968</strain>
    </source>
</reference>
<dbReference type="InterPro" id="IPR010412">
    <property type="entry name" value="DUF1007"/>
</dbReference>
<evidence type="ECO:0000313" key="2">
    <source>
        <dbReference type="Proteomes" id="UP000193396"/>
    </source>
</evidence>
<organism evidence="1 2">
    <name type="scientific">Thalassospira alkalitolerans</name>
    <dbReference type="NCBI Taxonomy" id="1293890"/>
    <lineage>
        <taxon>Bacteria</taxon>
        <taxon>Pseudomonadati</taxon>
        <taxon>Pseudomonadota</taxon>
        <taxon>Alphaproteobacteria</taxon>
        <taxon>Rhodospirillales</taxon>
        <taxon>Thalassospiraceae</taxon>
        <taxon>Thalassospira</taxon>
    </lineage>
</organism>
<dbReference type="AlphaFoldDB" id="A0A1Y2L7D0"/>